<organism evidence="2 3">
    <name type="scientific">Meganyctiphanes norvegica</name>
    <name type="common">Northern krill</name>
    <name type="synonym">Thysanopoda norvegica</name>
    <dbReference type="NCBI Taxonomy" id="48144"/>
    <lineage>
        <taxon>Eukaryota</taxon>
        <taxon>Metazoa</taxon>
        <taxon>Ecdysozoa</taxon>
        <taxon>Arthropoda</taxon>
        <taxon>Crustacea</taxon>
        <taxon>Multicrustacea</taxon>
        <taxon>Malacostraca</taxon>
        <taxon>Eumalacostraca</taxon>
        <taxon>Eucarida</taxon>
        <taxon>Euphausiacea</taxon>
        <taxon>Euphausiidae</taxon>
        <taxon>Meganyctiphanes</taxon>
    </lineage>
</organism>
<dbReference type="Proteomes" id="UP001497623">
    <property type="component" value="Unassembled WGS sequence"/>
</dbReference>
<feature type="domain" description="Reverse transcriptase" evidence="1">
    <location>
        <begin position="64"/>
        <end position="153"/>
    </location>
</feature>
<dbReference type="AlphaFoldDB" id="A0AAV2QKA6"/>
<dbReference type="InterPro" id="IPR043128">
    <property type="entry name" value="Rev_trsase/Diguanyl_cyclase"/>
</dbReference>
<gene>
    <name evidence="2" type="ORF">MNOR_LOCUS13782</name>
</gene>
<proteinExistence type="predicted"/>
<keyword evidence="3" id="KW-1185">Reference proteome</keyword>
<dbReference type="GO" id="GO:0071897">
    <property type="term" value="P:DNA biosynthetic process"/>
    <property type="evidence" value="ECO:0007669"/>
    <property type="project" value="UniProtKB-ARBA"/>
</dbReference>
<dbReference type="InterPro" id="IPR000477">
    <property type="entry name" value="RT_dom"/>
</dbReference>
<accession>A0AAV2QKA6</accession>
<dbReference type="InterPro" id="IPR043502">
    <property type="entry name" value="DNA/RNA_pol_sf"/>
</dbReference>
<sequence length="153" mass="17194">MISHHRGAWDTLGDPIATNIMTHGLQLYFHSLPPLSVVPPPQTLPSKCNLPAIRLLLPDLLSRGIIRKITTPQPLFFSRLFVVINKDKSFRPILDLSILNKLLVIPSFKMETVSKISVGIVDSLWGCTLDLTSAYFHVPMGWTFQKFLAFVVD</sequence>
<dbReference type="PROSITE" id="PS50878">
    <property type="entry name" value="RT_POL"/>
    <property type="match status" value="1"/>
</dbReference>
<evidence type="ECO:0000313" key="3">
    <source>
        <dbReference type="Proteomes" id="UP001497623"/>
    </source>
</evidence>
<evidence type="ECO:0000313" key="2">
    <source>
        <dbReference type="EMBL" id="CAL4089358.1"/>
    </source>
</evidence>
<evidence type="ECO:0000259" key="1">
    <source>
        <dbReference type="PROSITE" id="PS50878"/>
    </source>
</evidence>
<comment type="caution">
    <text evidence="2">The sequence shown here is derived from an EMBL/GenBank/DDBJ whole genome shotgun (WGS) entry which is preliminary data.</text>
</comment>
<name>A0AAV2QKA6_MEGNR</name>
<dbReference type="SUPFAM" id="SSF56672">
    <property type="entry name" value="DNA/RNA polymerases"/>
    <property type="match status" value="1"/>
</dbReference>
<protein>
    <recommendedName>
        <fullName evidence="1">Reverse transcriptase domain-containing protein</fullName>
    </recommendedName>
</protein>
<feature type="non-terminal residue" evidence="2">
    <location>
        <position position="153"/>
    </location>
</feature>
<dbReference type="Gene3D" id="3.30.70.270">
    <property type="match status" value="1"/>
</dbReference>
<reference evidence="2 3" key="1">
    <citation type="submission" date="2024-05" db="EMBL/GenBank/DDBJ databases">
        <authorList>
            <person name="Wallberg A."/>
        </authorList>
    </citation>
    <scope>NUCLEOTIDE SEQUENCE [LARGE SCALE GENOMIC DNA]</scope>
</reference>
<dbReference type="EMBL" id="CAXKWB010008024">
    <property type="protein sequence ID" value="CAL4089358.1"/>
    <property type="molecule type" value="Genomic_DNA"/>
</dbReference>
<dbReference type="Gene3D" id="3.10.10.10">
    <property type="entry name" value="HIV Type 1 Reverse Transcriptase, subunit A, domain 1"/>
    <property type="match status" value="1"/>
</dbReference>